<keyword evidence="2" id="KW-0472">Membrane</keyword>
<keyword evidence="2" id="KW-1133">Transmembrane helix</keyword>
<evidence type="ECO:0000313" key="4">
    <source>
        <dbReference type="Proteomes" id="UP001151518"/>
    </source>
</evidence>
<reference evidence="3" key="1">
    <citation type="submission" date="2022-07" db="EMBL/GenBank/DDBJ databases">
        <title>Phylogenomic reconstructions and comparative analyses of Kickxellomycotina fungi.</title>
        <authorList>
            <person name="Reynolds N.K."/>
            <person name="Stajich J.E."/>
            <person name="Barry K."/>
            <person name="Grigoriev I.V."/>
            <person name="Crous P."/>
            <person name="Smith M.E."/>
        </authorList>
    </citation>
    <scope>NUCLEOTIDE SEQUENCE</scope>
    <source>
        <strain evidence="3">NRRL 3115</strain>
    </source>
</reference>
<evidence type="ECO:0000256" key="2">
    <source>
        <dbReference type="SAM" id="Phobius"/>
    </source>
</evidence>
<accession>A0A9W8L1Q3</accession>
<evidence type="ECO:0000256" key="1">
    <source>
        <dbReference type="SAM" id="MobiDB-lite"/>
    </source>
</evidence>
<name>A0A9W8L1Q3_9FUNG</name>
<gene>
    <name evidence="3" type="ORF">GGI25_000103</name>
</gene>
<dbReference type="OrthoDB" id="5564107at2759"/>
<protein>
    <submittedName>
        <fullName evidence="3">Uncharacterized protein</fullName>
    </submittedName>
</protein>
<feature type="transmembrane region" description="Helical" evidence="2">
    <location>
        <begin position="12"/>
        <end position="31"/>
    </location>
</feature>
<dbReference type="Proteomes" id="UP001151518">
    <property type="component" value="Unassembled WGS sequence"/>
</dbReference>
<proteinExistence type="predicted"/>
<feature type="region of interest" description="Disordered" evidence="1">
    <location>
        <begin position="59"/>
        <end position="90"/>
    </location>
</feature>
<dbReference type="EMBL" id="JANBTW010000001">
    <property type="protein sequence ID" value="KAJ2681148.1"/>
    <property type="molecule type" value="Genomic_DNA"/>
</dbReference>
<keyword evidence="2" id="KW-0812">Transmembrane</keyword>
<comment type="caution">
    <text evidence="3">The sequence shown here is derived from an EMBL/GenBank/DDBJ whole genome shotgun (WGS) entry which is preliminary data.</text>
</comment>
<dbReference type="AlphaFoldDB" id="A0A9W8L1Q3"/>
<organism evidence="3 4">
    <name type="scientific">Coemansia spiralis</name>
    <dbReference type="NCBI Taxonomy" id="417178"/>
    <lineage>
        <taxon>Eukaryota</taxon>
        <taxon>Fungi</taxon>
        <taxon>Fungi incertae sedis</taxon>
        <taxon>Zoopagomycota</taxon>
        <taxon>Kickxellomycotina</taxon>
        <taxon>Kickxellomycetes</taxon>
        <taxon>Kickxellales</taxon>
        <taxon>Kickxellaceae</taxon>
        <taxon>Coemansia</taxon>
    </lineage>
</organism>
<evidence type="ECO:0000313" key="3">
    <source>
        <dbReference type="EMBL" id="KAJ2681148.1"/>
    </source>
</evidence>
<sequence>MLQQYYDTALHYAFPALLAAIAAYYAIYWIADLLASRRMSKLDSTEIARRRVLALQKASKQTAPVDESEAPKTDPFVLKPQLPKSSNVPFGSKNMTMAELRSRISKSSTATCSIGSCCG</sequence>